<dbReference type="PANTHER" id="PTHR28620:SF1">
    <property type="entry name" value="CENP-V_GFA DOMAIN-CONTAINING PROTEIN"/>
    <property type="match status" value="1"/>
</dbReference>
<dbReference type="Pfam" id="PF04828">
    <property type="entry name" value="GFA"/>
    <property type="match status" value="2"/>
</dbReference>
<dbReference type="STRING" id="913774.A0A0C3GQB2"/>
<keyword evidence="6" id="KW-1185">Reference proteome</keyword>
<reference evidence="6" key="2">
    <citation type="submission" date="2015-01" db="EMBL/GenBank/DDBJ databases">
        <title>Evolutionary Origins and Diversification of the Mycorrhizal Mutualists.</title>
        <authorList>
            <consortium name="DOE Joint Genome Institute"/>
            <consortium name="Mycorrhizal Genomics Consortium"/>
            <person name="Kohler A."/>
            <person name="Kuo A."/>
            <person name="Nagy L.G."/>
            <person name="Floudas D."/>
            <person name="Copeland A."/>
            <person name="Barry K.W."/>
            <person name="Cichocki N."/>
            <person name="Veneault-Fourrey C."/>
            <person name="LaButti K."/>
            <person name="Lindquist E.A."/>
            <person name="Lipzen A."/>
            <person name="Lundell T."/>
            <person name="Morin E."/>
            <person name="Murat C."/>
            <person name="Riley R."/>
            <person name="Ohm R."/>
            <person name="Sun H."/>
            <person name="Tunlid A."/>
            <person name="Henrissat B."/>
            <person name="Grigoriev I.V."/>
            <person name="Hibbett D.S."/>
            <person name="Martin F."/>
        </authorList>
    </citation>
    <scope>NUCLEOTIDE SEQUENCE [LARGE SCALE GENOMIC DNA]</scope>
    <source>
        <strain evidence="6">Zn</strain>
    </source>
</reference>
<accession>A0A0C3GQB2</accession>
<keyword evidence="3" id="KW-0862">Zinc</keyword>
<dbReference type="GO" id="GO:0016846">
    <property type="term" value="F:carbon-sulfur lyase activity"/>
    <property type="evidence" value="ECO:0007669"/>
    <property type="project" value="InterPro"/>
</dbReference>
<evidence type="ECO:0000313" key="5">
    <source>
        <dbReference type="EMBL" id="KIM98205.1"/>
    </source>
</evidence>
<dbReference type="AlphaFoldDB" id="A0A0C3GQB2"/>
<dbReference type="Proteomes" id="UP000054321">
    <property type="component" value="Unassembled WGS sequence"/>
</dbReference>
<dbReference type="InterPro" id="IPR052355">
    <property type="entry name" value="CENP-V-like"/>
</dbReference>
<dbReference type="PANTHER" id="PTHR28620">
    <property type="entry name" value="CENTROMERE PROTEIN V"/>
    <property type="match status" value="1"/>
</dbReference>
<evidence type="ECO:0000256" key="1">
    <source>
        <dbReference type="ARBA" id="ARBA00005495"/>
    </source>
</evidence>
<comment type="similarity">
    <text evidence="1">Belongs to the Gfa family.</text>
</comment>
<dbReference type="OrthoDB" id="2993351at2759"/>
<evidence type="ECO:0000256" key="3">
    <source>
        <dbReference type="ARBA" id="ARBA00022833"/>
    </source>
</evidence>
<evidence type="ECO:0000259" key="4">
    <source>
        <dbReference type="PROSITE" id="PS51891"/>
    </source>
</evidence>
<evidence type="ECO:0000256" key="2">
    <source>
        <dbReference type="ARBA" id="ARBA00022723"/>
    </source>
</evidence>
<dbReference type="PROSITE" id="PS51891">
    <property type="entry name" value="CENP_V_GFA"/>
    <property type="match status" value="1"/>
</dbReference>
<dbReference type="GO" id="GO:0046872">
    <property type="term" value="F:metal ion binding"/>
    <property type="evidence" value="ECO:0007669"/>
    <property type="project" value="UniProtKB-KW"/>
</dbReference>
<reference evidence="5 6" key="1">
    <citation type="submission" date="2014-04" db="EMBL/GenBank/DDBJ databases">
        <authorList>
            <consortium name="DOE Joint Genome Institute"/>
            <person name="Kuo A."/>
            <person name="Martino E."/>
            <person name="Perotto S."/>
            <person name="Kohler A."/>
            <person name="Nagy L.G."/>
            <person name="Floudas D."/>
            <person name="Copeland A."/>
            <person name="Barry K.W."/>
            <person name="Cichocki N."/>
            <person name="Veneault-Fourrey C."/>
            <person name="LaButti K."/>
            <person name="Lindquist E.A."/>
            <person name="Lipzen A."/>
            <person name="Lundell T."/>
            <person name="Morin E."/>
            <person name="Murat C."/>
            <person name="Sun H."/>
            <person name="Tunlid A."/>
            <person name="Henrissat B."/>
            <person name="Grigoriev I.V."/>
            <person name="Hibbett D.S."/>
            <person name="Martin F."/>
            <person name="Nordberg H.P."/>
            <person name="Cantor M.N."/>
            <person name="Hua S.X."/>
        </authorList>
    </citation>
    <scope>NUCLEOTIDE SEQUENCE [LARGE SCALE GENOMIC DNA]</scope>
    <source>
        <strain evidence="5 6">Zn</strain>
    </source>
</reference>
<keyword evidence="2" id="KW-0479">Metal-binding</keyword>
<dbReference type="SUPFAM" id="SSF51316">
    <property type="entry name" value="Mss4-like"/>
    <property type="match status" value="2"/>
</dbReference>
<dbReference type="InterPro" id="IPR011057">
    <property type="entry name" value="Mss4-like_sf"/>
</dbReference>
<dbReference type="InParanoid" id="A0A0C3GQB2"/>
<dbReference type="InterPro" id="IPR006913">
    <property type="entry name" value="CENP-V/GFA"/>
</dbReference>
<dbReference type="HOGENOM" id="CLU_055491_0_0_1"/>
<protein>
    <recommendedName>
        <fullName evidence="4">CENP-V/GFA domain-containing protein</fullName>
    </recommendedName>
</protein>
<organism evidence="5 6">
    <name type="scientific">Oidiodendron maius (strain Zn)</name>
    <dbReference type="NCBI Taxonomy" id="913774"/>
    <lineage>
        <taxon>Eukaryota</taxon>
        <taxon>Fungi</taxon>
        <taxon>Dikarya</taxon>
        <taxon>Ascomycota</taxon>
        <taxon>Pezizomycotina</taxon>
        <taxon>Leotiomycetes</taxon>
        <taxon>Leotiomycetes incertae sedis</taxon>
        <taxon>Myxotrichaceae</taxon>
        <taxon>Oidiodendron</taxon>
    </lineage>
</organism>
<dbReference type="EMBL" id="KN832880">
    <property type="protein sequence ID" value="KIM98205.1"/>
    <property type="molecule type" value="Genomic_DNA"/>
</dbReference>
<evidence type="ECO:0000313" key="6">
    <source>
        <dbReference type="Proteomes" id="UP000054321"/>
    </source>
</evidence>
<sequence length="253" mass="28071">MKDNNDATFQGGCLCGAYKFQVKNLEAGWQPRRCNCAICRKKGALWVPPPSQDDFIILKDDGNLKSYTFDAKVWSHEFCETCGVNVKVSARGSGWPMAVNLRALDEAEKLYSREWNKIGGKAFGVVYEPKSYTGELPPGQEDDTEIVNGSCHCGEVTYAAKVKSVEDVKPQSNGSALLSHGILVLPLKNDIQFRMNETNVREYTTKDGLTKVMFCRTCGVPAQAQSPSENNSVLLNLRTLDVEGLDEKWCMNI</sequence>
<gene>
    <name evidence="5" type="ORF">OIDMADRAFT_56581</name>
</gene>
<dbReference type="Gene3D" id="2.170.150.70">
    <property type="match status" value="2"/>
</dbReference>
<name>A0A0C3GQB2_OIDMZ</name>
<feature type="domain" description="CENP-V/GFA" evidence="4">
    <location>
        <begin position="9"/>
        <end position="116"/>
    </location>
</feature>
<proteinExistence type="inferred from homology"/>